<evidence type="ECO:0000313" key="2">
    <source>
        <dbReference type="EMBL" id="MFC5602957.1"/>
    </source>
</evidence>
<protein>
    <submittedName>
        <fullName evidence="2">Methylthioribose kinase</fullName>
    </submittedName>
</protein>
<reference evidence="3" key="1">
    <citation type="journal article" date="2019" name="Int. J. Syst. Evol. Microbiol.">
        <title>The Global Catalogue of Microorganisms (GCM) 10K type strain sequencing project: providing services to taxonomists for standard genome sequencing and annotation.</title>
        <authorList>
            <consortium name="The Broad Institute Genomics Platform"/>
            <consortium name="The Broad Institute Genome Sequencing Center for Infectious Disease"/>
            <person name="Wu L."/>
            <person name="Ma J."/>
        </authorList>
    </citation>
    <scope>NUCLEOTIDE SEQUENCE [LARGE SCALE GENOMIC DNA]</scope>
    <source>
        <strain evidence="3">KACC 11299</strain>
    </source>
</reference>
<keyword evidence="3" id="KW-1185">Reference proteome</keyword>
<dbReference type="InterPro" id="IPR055571">
    <property type="entry name" value="DUF7147"/>
</dbReference>
<proteinExistence type="predicted"/>
<sequence length="130" mass="14967">MLQQYFIELGEGYGDIYELMELMKTNSQRLHRTFIFSSNTKSGQAISLAAAFHPAQDSNFMPIYICREGITQKDESKSKRRLLFEEASVELGKEPIFIGLKHSSEFADTKLFYQYITGILRLNHLVPPLQ</sequence>
<gene>
    <name evidence="2" type="ORF">ACFPTP_06955</name>
</gene>
<dbReference type="Proteomes" id="UP001596071">
    <property type="component" value="Unassembled WGS sequence"/>
</dbReference>
<comment type="caution">
    <text evidence="2">The sequence shown here is derived from an EMBL/GenBank/DDBJ whole genome shotgun (WGS) entry which is preliminary data.</text>
</comment>
<dbReference type="EMBL" id="JBHSNP010000011">
    <property type="protein sequence ID" value="MFC5602957.1"/>
    <property type="molecule type" value="Genomic_DNA"/>
</dbReference>
<keyword evidence="2" id="KW-0808">Transferase</keyword>
<evidence type="ECO:0000259" key="1">
    <source>
        <dbReference type="Pfam" id="PF23648"/>
    </source>
</evidence>
<dbReference type="GO" id="GO:0016301">
    <property type="term" value="F:kinase activity"/>
    <property type="evidence" value="ECO:0007669"/>
    <property type="project" value="UniProtKB-KW"/>
</dbReference>
<name>A0ABW0TW47_9BACL</name>
<evidence type="ECO:0000313" key="3">
    <source>
        <dbReference type="Proteomes" id="UP001596071"/>
    </source>
</evidence>
<dbReference type="RefSeq" id="WP_381443216.1">
    <property type="nucleotide sequence ID" value="NZ_JBHSNP010000011.1"/>
</dbReference>
<organism evidence="2 3">
    <name type="scientific">Sporosarcina koreensis</name>
    <dbReference type="NCBI Taxonomy" id="334735"/>
    <lineage>
        <taxon>Bacteria</taxon>
        <taxon>Bacillati</taxon>
        <taxon>Bacillota</taxon>
        <taxon>Bacilli</taxon>
        <taxon>Bacillales</taxon>
        <taxon>Caryophanaceae</taxon>
        <taxon>Sporosarcina</taxon>
    </lineage>
</organism>
<accession>A0ABW0TW47</accession>
<keyword evidence="2" id="KW-0418">Kinase</keyword>
<feature type="domain" description="DUF7147" evidence="1">
    <location>
        <begin position="3"/>
        <end position="126"/>
    </location>
</feature>
<dbReference type="Pfam" id="PF23648">
    <property type="entry name" value="DUF7147"/>
    <property type="match status" value="1"/>
</dbReference>